<dbReference type="AlphaFoldDB" id="A0A6C0LVZ1"/>
<protein>
    <submittedName>
        <fullName evidence="1">Uncharacterized protein</fullName>
    </submittedName>
</protein>
<evidence type="ECO:0000313" key="1">
    <source>
        <dbReference type="EMBL" id="QHU34919.1"/>
    </source>
</evidence>
<accession>A0A6C0LVZ1</accession>
<name>A0A6C0LVZ1_9ZZZZ</name>
<reference evidence="1" key="1">
    <citation type="journal article" date="2020" name="Nature">
        <title>Giant virus diversity and host interactions through global metagenomics.</title>
        <authorList>
            <person name="Schulz F."/>
            <person name="Roux S."/>
            <person name="Paez-Espino D."/>
            <person name="Jungbluth S."/>
            <person name="Walsh D.A."/>
            <person name="Denef V.J."/>
            <person name="McMahon K.D."/>
            <person name="Konstantinidis K.T."/>
            <person name="Eloe-Fadrosh E.A."/>
            <person name="Kyrpides N.C."/>
            <person name="Woyke T."/>
        </authorList>
    </citation>
    <scope>NUCLEOTIDE SEQUENCE</scope>
    <source>
        <strain evidence="1">GVMAG-S-1017244-22</strain>
    </source>
</reference>
<organism evidence="1">
    <name type="scientific">viral metagenome</name>
    <dbReference type="NCBI Taxonomy" id="1070528"/>
    <lineage>
        <taxon>unclassified sequences</taxon>
        <taxon>metagenomes</taxon>
        <taxon>organismal metagenomes</taxon>
    </lineage>
</organism>
<dbReference type="EMBL" id="MN740581">
    <property type="protein sequence ID" value="QHU34919.1"/>
    <property type="molecule type" value="Genomic_DNA"/>
</dbReference>
<proteinExistence type="predicted"/>
<sequence length="257" mass="30904">MSAFVKNYLYELPDDIQVLIYKNVFKCSLKNISDKEEAINNFNKLVAYIKDNQFNASKNHAVWNIILCNRRDIGDPYYKYFTYYADNETDYLHLNKFKLIKYDISYSTIKYIEFAIYPIQDRIPSPNYSYIKNTFEQYAHIFISLRHYNGNQCNDTDKEYRNIKDIKLLNDKIIIELTDTYVLRCYIDIYNNILESYNFIVCLLNILSMFNNNIYPEYNLDYMNDLNDLKDWFTYNIFFSGFKINGDGNTIIPHFYS</sequence>